<evidence type="ECO:0000256" key="2">
    <source>
        <dbReference type="ARBA" id="ARBA00023235"/>
    </source>
</evidence>
<dbReference type="InterPro" id="IPR019490">
    <property type="entry name" value="Glu6P/Mann6P_isomerase_C"/>
</dbReference>
<dbReference type="NCBIfam" id="TIGR02128">
    <property type="entry name" value="G6PI_arch"/>
    <property type="match status" value="1"/>
</dbReference>
<dbReference type="Proteomes" id="UP000315525">
    <property type="component" value="Unassembled WGS sequence"/>
</dbReference>
<keyword evidence="2 4" id="KW-0413">Isomerase</keyword>
<dbReference type="EMBL" id="SOJN01000080">
    <property type="protein sequence ID" value="TET45539.1"/>
    <property type="molecule type" value="Genomic_DNA"/>
</dbReference>
<dbReference type="GO" id="GO:0097367">
    <property type="term" value="F:carbohydrate derivative binding"/>
    <property type="evidence" value="ECO:0007669"/>
    <property type="project" value="InterPro"/>
</dbReference>
<dbReference type="InterPro" id="IPR046348">
    <property type="entry name" value="SIS_dom_sf"/>
</dbReference>
<evidence type="ECO:0000256" key="1">
    <source>
        <dbReference type="ARBA" id="ARBA00010523"/>
    </source>
</evidence>
<sequence>MERLDDPGYITKLDKSKMRMLIGNLPDQFSMASKSFQEAKLNLKARFSSVVVAGMGGSAIGGDLVSAYLSSNLPAPVWVVRNYEVPSFVTRNTLLIAVSYSGNTEETLSAFEDGKRKRARIVCIASGGSLTEIAKSESIPFLTVPRGMPPRCAIGFLSTSILLSIGLAFDVSGLTTELEEVGDVLKKMKNVLEPDNPVKKNPAKKIAGKLAHKLPFVYSSSRMTDPVARRWSTQINENAKSLCHYSSLPELDHNEIVGWGIPREVSYASHVLFLDPGNLSEKLRRRLAVTKEIISQMAEVESLTASGTGNLARLFSLVFLGDYVSFYLAMLNGVDPTPIERIDLLKKRLKEGH</sequence>
<proteinExistence type="inferred from homology"/>
<dbReference type="SUPFAM" id="SSF53697">
    <property type="entry name" value="SIS domain"/>
    <property type="match status" value="1"/>
</dbReference>
<evidence type="ECO:0000259" key="3">
    <source>
        <dbReference type="PROSITE" id="PS51464"/>
    </source>
</evidence>
<dbReference type="InterPro" id="IPR035484">
    <property type="entry name" value="SIS_PGI/PMI_1"/>
</dbReference>
<comment type="similarity">
    <text evidence="1">Belongs to the PGI/PMI family.</text>
</comment>
<dbReference type="AlphaFoldDB" id="A0A523UT21"/>
<dbReference type="InterPro" id="IPR001347">
    <property type="entry name" value="SIS_dom"/>
</dbReference>
<accession>A0A523UT21</accession>
<reference evidence="4 5" key="1">
    <citation type="submission" date="2019-03" db="EMBL/GenBank/DDBJ databases">
        <title>Metabolic potential of uncultured bacteria and archaea associated with petroleum seepage in deep-sea sediments.</title>
        <authorList>
            <person name="Dong X."/>
            <person name="Hubert C."/>
        </authorList>
    </citation>
    <scope>NUCLEOTIDE SEQUENCE [LARGE SCALE GENOMIC DNA]</scope>
    <source>
        <strain evidence="4">E44_bin18</strain>
    </source>
</reference>
<dbReference type="PROSITE" id="PS51464">
    <property type="entry name" value="SIS"/>
    <property type="match status" value="1"/>
</dbReference>
<organism evidence="4 5">
    <name type="scientific">candidate division TA06 bacterium</name>
    <dbReference type="NCBI Taxonomy" id="2250710"/>
    <lineage>
        <taxon>Bacteria</taxon>
        <taxon>Bacteria division TA06</taxon>
    </lineage>
</organism>
<dbReference type="CDD" id="cd05637">
    <property type="entry name" value="SIS_PGI_PMI_2"/>
    <property type="match status" value="1"/>
</dbReference>
<dbReference type="GO" id="GO:0004347">
    <property type="term" value="F:glucose-6-phosphate isomerase activity"/>
    <property type="evidence" value="ECO:0007669"/>
    <property type="project" value="InterPro"/>
</dbReference>
<feature type="domain" description="SIS" evidence="3">
    <location>
        <begin position="32"/>
        <end position="180"/>
    </location>
</feature>
<dbReference type="NCBIfam" id="NF006426">
    <property type="entry name" value="PRK08674.1-6"/>
    <property type="match status" value="1"/>
</dbReference>
<dbReference type="GO" id="GO:1901135">
    <property type="term" value="P:carbohydrate derivative metabolic process"/>
    <property type="evidence" value="ECO:0007669"/>
    <property type="project" value="InterPro"/>
</dbReference>
<comment type="caution">
    <text evidence="4">The sequence shown here is derived from an EMBL/GenBank/DDBJ whole genome shotgun (WGS) entry which is preliminary data.</text>
</comment>
<evidence type="ECO:0000313" key="4">
    <source>
        <dbReference type="EMBL" id="TET45539.1"/>
    </source>
</evidence>
<dbReference type="Gene3D" id="3.40.50.10490">
    <property type="entry name" value="Glucose-6-phosphate isomerase like protein, domain 1"/>
    <property type="match status" value="2"/>
</dbReference>
<name>A0A523UT21_UNCT6</name>
<dbReference type="Pfam" id="PF10432">
    <property type="entry name" value="bact-PGI_C"/>
    <property type="match status" value="1"/>
</dbReference>
<dbReference type="GO" id="GO:0004476">
    <property type="term" value="F:mannose-6-phosphate isomerase activity"/>
    <property type="evidence" value="ECO:0007669"/>
    <property type="project" value="InterPro"/>
</dbReference>
<gene>
    <name evidence="4" type="ORF">E3J62_07200</name>
</gene>
<dbReference type="NCBIfam" id="NF006423">
    <property type="entry name" value="PRK08674.1-2"/>
    <property type="match status" value="1"/>
</dbReference>
<dbReference type="Pfam" id="PF01380">
    <property type="entry name" value="SIS"/>
    <property type="match status" value="1"/>
</dbReference>
<evidence type="ECO:0000313" key="5">
    <source>
        <dbReference type="Proteomes" id="UP000315525"/>
    </source>
</evidence>
<dbReference type="CDD" id="cd05017">
    <property type="entry name" value="SIS_PGI_PMI_1"/>
    <property type="match status" value="1"/>
</dbReference>
<dbReference type="GO" id="GO:0005975">
    <property type="term" value="P:carbohydrate metabolic process"/>
    <property type="evidence" value="ECO:0007669"/>
    <property type="project" value="InterPro"/>
</dbReference>
<protein>
    <submittedName>
        <fullName evidence="4">Bifunctional phosphoglucose/phosphomannose isomerase</fullName>
    </submittedName>
</protein>